<evidence type="ECO:0000313" key="1">
    <source>
        <dbReference type="EMBL" id="KAF5657402.1"/>
    </source>
</evidence>
<sequence>MRDYNSKAGPRLVSELKPVGVVDDKGVLIGVRFQNFIGDDEHVMARSESVPNARIYQGVRDGFKPVMETVFSDGTPSPVACVSVPVLDKKFMTNLPAGHRKIGMQLRFVKGRSDSYGDNRTKRLEDGPERAIIVLPGCQELFTEVNKGMACIVLEEDPLGRSSAEPSELVRMKLA</sequence>
<gene>
    <name evidence="1" type="ORF">FCIRC_13280</name>
</gene>
<name>A0A8H5STG4_FUSCI</name>
<reference evidence="1 2" key="2">
    <citation type="submission" date="2020-05" db="EMBL/GenBank/DDBJ databases">
        <title>Identification and distribution of gene clusters putatively required for synthesis of sphingolipid metabolism inhibitors in phylogenetically diverse species of the filamentous fungus Fusarium.</title>
        <authorList>
            <person name="Kim H.-S."/>
            <person name="Busman M."/>
            <person name="Brown D.W."/>
            <person name="Divon H."/>
            <person name="Uhlig S."/>
            <person name="Proctor R.H."/>
        </authorList>
    </citation>
    <scope>NUCLEOTIDE SEQUENCE [LARGE SCALE GENOMIC DNA]</scope>
    <source>
        <strain evidence="1 2">NRRL 25331</strain>
    </source>
</reference>
<evidence type="ECO:0000313" key="2">
    <source>
        <dbReference type="Proteomes" id="UP000572754"/>
    </source>
</evidence>
<dbReference type="AlphaFoldDB" id="A0A8H5STG4"/>
<accession>A0A8H5STG4</accession>
<protein>
    <submittedName>
        <fullName evidence="1">Uncharacterized protein</fullName>
    </submittedName>
</protein>
<dbReference type="Proteomes" id="UP000572754">
    <property type="component" value="Unassembled WGS sequence"/>
</dbReference>
<reference evidence="2" key="1">
    <citation type="journal article" date="2020" name="BMC Genomics">
        <title>Correction to: Identification and distribution of gene clusters required for synthesis of sphingolipid metabolism inhibitors in diverse species of the filamentous fungus Fusarium.</title>
        <authorList>
            <person name="Kim H.S."/>
            <person name="Lohmar J.M."/>
            <person name="Busman M."/>
            <person name="Brown D.W."/>
            <person name="Naumann T.A."/>
            <person name="Divon H.H."/>
            <person name="Lysoe E."/>
            <person name="Uhlig S."/>
            <person name="Proctor R.H."/>
        </authorList>
    </citation>
    <scope>NUCLEOTIDE SEQUENCE [LARGE SCALE GENOMIC DNA]</scope>
    <source>
        <strain evidence="2">NRRL 25331</strain>
    </source>
</reference>
<keyword evidence="2" id="KW-1185">Reference proteome</keyword>
<dbReference type="EMBL" id="JAAQPE010000649">
    <property type="protein sequence ID" value="KAF5657402.1"/>
    <property type="molecule type" value="Genomic_DNA"/>
</dbReference>
<comment type="caution">
    <text evidence="1">The sequence shown here is derived from an EMBL/GenBank/DDBJ whole genome shotgun (WGS) entry which is preliminary data.</text>
</comment>
<proteinExistence type="predicted"/>
<organism evidence="1 2">
    <name type="scientific">Fusarium circinatum</name>
    <name type="common">Pitch canker fungus</name>
    <name type="synonym">Gibberella circinata</name>
    <dbReference type="NCBI Taxonomy" id="48490"/>
    <lineage>
        <taxon>Eukaryota</taxon>
        <taxon>Fungi</taxon>
        <taxon>Dikarya</taxon>
        <taxon>Ascomycota</taxon>
        <taxon>Pezizomycotina</taxon>
        <taxon>Sordariomycetes</taxon>
        <taxon>Hypocreomycetidae</taxon>
        <taxon>Hypocreales</taxon>
        <taxon>Nectriaceae</taxon>
        <taxon>Fusarium</taxon>
        <taxon>Fusarium fujikuroi species complex</taxon>
    </lineage>
</organism>